<dbReference type="EMBL" id="CYYU01000001">
    <property type="protein sequence ID" value="CUN35104.1"/>
    <property type="molecule type" value="Genomic_DNA"/>
</dbReference>
<dbReference type="InterPro" id="IPR058240">
    <property type="entry name" value="rSAM_sf"/>
</dbReference>
<keyword evidence="19" id="KW-1185">Reference proteome</keyword>
<dbReference type="Pfam" id="PF00919">
    <property type="entry name" value="UPF0004"/>
    <property type="match status" value="1"/>
</dbReference>
<evidence type="ECO:0000256" key="4">
    <source>
        <dbReference type="ARBA" id="ARBA00022485"/>
    </source>
</evidence>
<dbReference type="InterPro" id="IPR006467">
    <property type="entry name" value="MiaB-like_bact"/>
</dbReference>
<keyword evidence="7" id="KW-0949">S-adenosyl-L-methionine</keyword>
<evidence type="ECO:0000256" key="8">
    <source>
        <dbReference type="ARBA" id="ARBA00022694"/>
    </source>
</evidence>
<evidence type="ECO:0000256" key="10">
    <source>
        <dbReference type="ARBA" id="ARBA00023004"/>
    </source>
</evidence>
<evidence type="ECO:0000256" key="13">
    <source>
        <dbReference type="ARBA" id="ARBA00051661"/>
    </source>
</evidence>
<keyword evidence="9" id="KW-0479">Metal-binding</keyword>
<dbReference type="PANTHER" id="PTHR11918">
    <property type="entry name" value="RADICAL SAM PROTEINS"/>
    <property type="match status" value="1"/>
</dbReference>
<proteinExistence type="inferred from homology"/>
<dbReference type="SFLD" id="SFLDF00295">
    <property type="entry name" value="threonylcarbamoyladenosine_tRN"/>
    <property type="match status" value="1"/>
</dbReference>
<dbReference type="InterPro" id="IPR034557">
    <property type="entry name" value="ThrcA_tRNA_MEthiotransferase"/>
</dbReference>
<evidence type="ECO:0000313" key="19">
    <source>
        <dbReference type="Proteomes" id="UP000095546"/>
    </source>
</evidence>
<dbReference type="SFLD" id="SFLDG01082">
    <property type="entry name" value="B12-binding_domain_containing"/>
    <property type="match status" value="1"/>
</dbReference>
<evidence type="ECO:0000256" key="11">
    <source>
        <dbReference type="ARBA" id="ARBA00023014"/>
    </source>
</evidence>
<dbReference type="PROSITE" id="PS51918">
    <property type="entry name" value="RADICAL_SAM"/>
    <property type="match status" value="1"/>
</dbReference>
<dbReference type="FunFam" id="3.40.50.12160:FF:000004">
    <property type="entry name" value="Threonylcarbamoyladenosine tRNA methylthiotransferase MtaB"/>
    <property type="match status" value="1"/>
</dbReference>
<dbReference type="InterPro" id="IPR013848">
    <property type="entry name" value="Methylthiotransferase_N"/>
</dbReference>
<reference evidence="18 19" key="1">
    <citation type="submission" date="2015-09" db="EMBL/GenBank/DDBJ databases">
        <authorList>
            <consortium name="Pathogen Informatics"/>
        </authorList>
    </citation>
    <scope>NUCLEOTIDE SEQUENCE [LARGE SCALE GENOMIC DNA]</scope>
    <source>
        <strain evidence="18 19">2789STDY5608828</strain>
    </source>
</reference>
<evidence type="ECO:0000256" key="1">
    <source>
        <dbReference type="ARBA" id="ARBA00001966"/>
    </source>
</evidence>
<dbReference type="SFLD" id="SFLDG01061">
    <property type="entry name" value="methylthiotransferase"/>
    <property type="match status" value="1"/>
</dbReference>
<name>A0A173W6R6_9FIRM</name>
<dbReference type="Proteomes" id="UP000095546">
    <property type="component" value="Unassembled WGS sequence"/>
</dbReference>
<evidence type="ECO:0000259" key="17">
    <source>
        <dbReference type="PROSITE" id="PS51918"/>
    </source>
</evidence>
<evidence type="ECO:0000256" key="2">
    <source>
        <dbReference type="ARBA" id="ARBA00002399"/>
    </source>
</evidence>
<evidence type="ECO:0000313" key="18">
    <source>
        <dbReference type="EMBL" id="CUN35104.1"/>
    </source>
</evidence>
<evidence type="ECO:0000256" key="6">
    <source>
        <dbReference type="ARBA" id="ARBA00022679"/>
    </source>
</evidence>
<dbReference type="InterPro" id="IPR005839">
    <property type="entry name" value="Methylthiotransferase"/>
</dbReference>
<dbReference type="InterPro" id="IPR006638">
    <property type="entry name" value="Elp3/MiaA/NifB-like_rSAM"/>
</dbReference>
<dbReference type="Gene3D" id="3.80.30.20">
    <property type="entry name" value="tm_1862 like domain"/>
    <property type="match status" value="1"/>
</dbReference>
<feature type="domain" description="MTTase N-terminal" evidence="16">
    <location>
        <begin position="1"/>
        <end position="113"/>
    </location>
</feature>
<organism evidence="18 19">
    <name type="scientific">Mitsuokella jalaludinii</name>
    <dbReference type="NCBI Taxonomy" id="187979"/>
    <lineage>
        <taxon>Bacteria</taxon>
        <taxon>Bacillati</taxon>
        <taxon>Bacillota</taxon>
        <taxon>Negativicutes</taxon>
        <taxon>Selenomonadales</taxon>
        <taxon>Selenomonadaceae</taxon>
        <taxon>Mitsuokella</taxon>
    </lineage>
</organism>
<evidence type="ECO:0000259" key="16">
    <source>
        <dbReference type="PROSITE" id="PS51449"/>
    </source>
</evidence>
<sequence length="430" mass="48765">MKVALTTLGCKVNQFETETMEGLFKQRGYEVVPFDACADVYVINTCSVTSLGDRKSRQIIRRAHRENPQAIVAVCGCYAQVAPDEIRAIEGVRVVLGTKERAHIVDYVEKAMHEDGIQGTITDIMQAKTFEDIPLYDSPERTRAFLKIEDGCQNFCSYCIIPYARGPVKSRLPEHVRREAEKLVSMGFKEIVLTGIHLGAYGRDLPGSITLADACREVLSVPGLKRLRLGSLESIELSPELFALIREDERFCAHLHLPLQAGSDKVLKDMNRHYDTAEFARLIEHVEQEVPGVAISTDIIVGFPGETEEDFQQGLDFVEKMNFARMHVFPYSRRTGTPAAARRDQVEEAVKKERVHRMQALADRKSEEFHKSFIGREMRVLFETEKDGITDGLTDNYIRVYTDDTVDCGEIYTVKIDKLWRDGVWAHCVR</sequence>
<keyword evidence="6 18" id="KW-0808">Transferase</keyword>
<dbReference type="NCBIfam" id="TIGR00089">
    <property type="entry name" value="MiaB/RimO family radical SAM methylthiotransferase"/>
    <property type="match status" value="1"/>
</dbReference>
<keyword evidence="11" id="KW-0411">Iron-sulfur</keyword>
<feature type="domain" description="Radical SAM core" evidence="17">
    <location>
        <begin position="138"/>
        <end position="368"/>
    </location>
</feature>
<dbReference type="STRING" id="187979.ERS852385_00082"/>
<dbReference type="Gene3D" id="3.40.50.12160">
    <property type="entry name" value="Methylthiotransferase, N-terminal domain"/>
    <property type="match status" value="1"/>
</dbReference>
<dbReference type="InterPro" id="IPR020612">
    <property type="entry name" value="Methylthiotransferase_CS"/>
</dbReference>
<dbReference type="GO" id="GO:0046872">
    <property type="term" value="F:metal ion binding"/>
    <property type="evidence" value="ECO:0007669"/>
    <property type="project" value="UniProtKB-KW"/>
</dbReference>
<dbReference type="InterPro" id="IPR038135">
    <property type="entry name" value="Methylthiotransferase_N_sf"/>
</dbReference>
<dbReference type="GO" id="GO:0051539">
    <property type="term" value="F:4 iron, 4 sulfur cluster binding"/>
    <property type="evidence" value="ECO:0007669"/>
    <property type="project" value="UniProtKB-KW"/>
</dbReference>
<dbReference type="Pfam" id="PF04055">
    <property type="entry name" value="Radical_SAM"/>
    <property type="match status" value="1"/>
</dbReference>
<dbReference type="EC" id="2.8.4.5" evidence="3"/>
<keyword evidence="5" id="KW-0963">Cytoplasm</keyword>
<evidence type="ECO:0000256" key="3">
    <source>
        <dbReference type="ARBA" id="ARBA00013273"/>
    </source>
</evidence>
<protein>
    <recommendedName>
        <fullName evidence="15">Threonylcarbamoyladenosine tRNA methylthiotransferase MtaB</fullName>
        <ecNumber evidence="3">2.8.4.5</ecNumber>
    </recommendedName>
    <alternativeName>
        <fullName evidence="12">tRNA-t(6)A37 methylthiotransferase</fullName>
    </alternativeName>
</protein>
<comment type="cofactor">
    <cofactor evidence="1">
        <name>[4Fe-4S] cluster</name>
        <dbReference type="ChEBI" id="CHEBI:49883"/>
    </cofactor>
</comment>
<dbReference type="FunFam" id="3.80.30.20:FF:000001">
    <property type="entry name" value="tRNA-2-methylthio-N(6)-dimethylallyladenosine synthase 2"/>
    <property type="match status" value="1"/>
</dbReference>
<comment type="function">
    <text evidence="2">Catalyzes the methylthiolation of N6-threonylcarbamoyladenosine (t(6)A), leading to the formation of 2-methylthio-N6-threonylcarbamoyladenosine (ms(2)t(6)A) at position 37 in tRNAs that read codons beginning with adenine.</text>
</comment>
<evidence type="ECO:0000256" key="9">
    <source>
        <dbReference type="ARBA" id="ARBA00022723"/>
    </source>
</evidence>
<evidence type="ECO:0000256" key="14">
    <source>
        <dbReference type="ARBA" id="ARBA00061574"/>
    </source>
</evidence>
<dbReference type="NCBIfam" id="TIGR01579">
    <property type="entry name" value="MiaB-like-C"/>
    <property type="match status" value="1"/>
</dbReference>
<dbReference type="PROSITE" id="PS51449">
    <property type="entry name" value="MTTASE_N"/>
    <property type="match status" value="1"/>
</dbReference>
<dbReference type="SMART" id="SM00729">
    <property type="entry name" value="Elp3"/>
    <property type="match status" value="1"/>
</dbReference>
<evidence type="ECO:0000256" key="5">
    <source>
        <dbReference type="ARBA" id="ARBA00022490"/>
    </source>
</evidence>
<comment type="similarity">
    <text evidence="14">Belongs to the methylthiotransferase family. MtaB subfamily.</text>
</comment>
<keyword evidence="8" id="KW-0819">tRNA processing</keyword>
<dbReference type="CDD" id="cd01335">
    <property type="entry name" value="Radical_SAM"/>
    <property type="match status" value="1"/>
</dbReference>
<dbReference type="SFLD" id="SFLDS00029">
    <property type="entry name" value="Radical_SAM"/>
    <property type="match status" value="1"/>
</dbReference>
<evidence type="ECO:0000256" key="15">
    <source>
        <dbReference type="ARBA" id="ARBA00069898"/>
    </source>
</evidence>
<evidence type="ECO:0000256" key="12">
    <source>
        <dbReference type="ARBA" id="ARBA00031213"/>
    </source>
</evidence>
<dbReference type="eggNOG" id="COG0621">
    <property type="taxonomic scope" value="Bacteria"/>
</dbReference>
<dbReference type="AlphaFoldDB" id="A0A173W6R6"/>
<dbReference type="InterPro" id="IPR007197">
    <property type="entry name" value="rSAM"/>
</dbReference>
<dbReference type="SUPFAM" id="SSF102114">
    <property type="entry name" value="Radical SAM enzymes"/>
    <property type="match status" value="1"/>
</dbReference>
<evidence type="ECO:0000256" key="7">
    <source>
        <dbReference type="ARBA" id="ARBA00022691"/>
    </source>
</evidence>
<dbReference type="PANTHER" id="PTHR11918:SF45">
    <property type="entry name" value="THREONYLCARBAMOYLADENOSINE TRNA METHYLTHIOTRANSFERASE"/>
    <property type="match status" value="1"/>
</dbReference>
<keyword evidence="4" id="KW-0004">4Fe-4S</keyword>
<dbReference type="InterPro" id="IPR023404">
    <property type="entry name" value="rSAM_horseshoe"/>
</dbReference>
<keyword evidence="10" id="KW-0408">Iron</keyword>
<gene>
    <name evidence="18" type="primary">miaB_1</name>
    <name evidence="18" type="ORF">ERS852385_00082</name>
</gene>
<accession>A0A173W6R6</accession>
<comment type="catalytic activity">
    <reaction evidence="13">
        <text>N(6)-L-threonylcarbamoyladenosine(37) in tRNA + (sulfur carrier)-SH + AH2 + 2 S-adenosyl-L-methionine = 2-methylsulfanyl-N(6)-L-threonylcarbamoyladenosine(37) in tRNA + (sulfur carrier)-H + 5'-deoxyadenosine + L-methionine + A + S-adenosyl-L-homocysteine + 2 H(+)</text>
        <dbReference type="Rhea" id="RHEA:37075"/>
        <dbReference type="Rhea" id="RHEA-COMP:10163"/>
        <dbReference type="Rhea" id="RHEA-COMP:11092"/>
        <dbReference type="Rhea" id="RHEA-COMP:14737"/>
        <dbReference type="Rhea" id="RHEA-COMP:14739"/>
        <dbReference type="ChEBI" id="CHEBI:13193"/>
        <dbReference type="ChEBI" id="CHEBI:15378"/>
        <dbReference type="ChEBI" id="CHEBI:17319"/>
        <dbReference type="ChEBI" id="CHEBI:17499"/>
        <dbReference type="ChEBI" id="CHEBI:29917"/>
        <dbReference type="ChEBI" id="CHEBI:57844"/>
        <dbReference type="ChEBI" id="CHEBI:57856"/>
        <dbReference type="ChEBI" id="CHEBI:59789"/>
        <dbReference type="ChEBI" id="CHEBI:64428"/>
        <dbReference type="ChEBI" id="CHEBI:74418"/>
        <dbReference type="ChEBI" id="CHEBI:74420"/>
        <dbReference type="EC" id="2.8.4.5"/>
    </reaction>
</comment>
<dbReference type="GO" id="GO:0035598">
    <property type="term" value="F:tRNA (N(6)-L-threonylcarbamoyladenosine(37)-C(2))-methylthiotransferase activity"/>
    <property type="evidence" value="ECO:0007669"/>
    <property type="project" value="UniProtKB-EC"/>
</dbReference>
<dbReference type="PROSITE" id="PS01278">
    <property type="entry name" value="MTTASE_RADICAL"/>
    <property type="match status" value="1"/>
</dbReference>
<dbReference type="OrthoDB" id="9805215at2"/>
<dbReference type="RefSeq" id="WP_082427659.1">
    <property type="nucleotide sequence ID" value="NZ_CABIWZ010000001.1"/>
</dbReference>